<comment type="caution">
    <text evidence="1">The sequence shown here is derived from an EMBL/GenBank/DDBJ whole genome shotgun (WGS) entry which is preliminary data.</text>
</comment>
<reference evidence="1 2" key="1">
    <citation type="submission" date="2020-10" db="EMBL/GenBank/DDBJ databases">
        <title>Sequencing the genomes of 1000 actinobacteria strains.</title>
        <authorList>
            <person name="Klenk H.-P."/>
        </authorList>
    </citation>
    <scope>NUCLEOTIDE SEQUENCE [LARGE SCALE GENOMIC DNA]</scope>
    <source>
        <strain evidence="1 2">DSM 43173</strain>
    </source>
</reference>
<dbReference type="EMBL" id="JADBEK010000001">
    <property type="protein sequence ID" value="MBE1587465.1"/>
    <property type="molecule type" value="Genomic_DNA"/>
</dbReference>
<sequence length="37" mass="4229">MESEEELEFGAKVFWFAVDFWATCGDSWVEKLIAAAD</sequence>
<dbReference type="Proteomes" id="UP000633509">
    <property type="component" value="Unassembled WGS sequence"/>
</dbReference>
<protein>
    <submittedName>
        <fullName evidence="1">Uncharacterized protein</fullName>
    </submittedName>
</protein>
<evidence type="ECO:0000313" key="2">
    <source>
        <dbReference type="Proteomes" id="UP000633509"/>
    </source>
</evidence>
<gene>
    <name evidence="1" type="ORF">H4W80_005723</name>
</gene>
<evidence type="ECO:0000313" key="1">
    <source>
        <dbReference type="EMBL" id="MBE1587465.1"/>
    </source>
</evidence>
<proteinExistence type="predicted"/>
<accession>A0ABR9M3J8</accession>
<organism evidence="1 2">
    <name type="scientific">Nonomuraea angiospora</name>
    <dbReference type="NCBI Taxonomy" id="46172"/>
    <lineage>
        <taxon>Bacteria</taxon>
        <taxon>Bacillati</taxon>
        <taxon>Actinomycetota</taxon>
        <taxon>Actinomycetes</taxon>
        <taxon>Streptosporangiales</taxon>
        <taxon>Streptosporangiaceae</taxon>
        <taxon>Nonomuraea</taxon>
    </lineage>
</organism>
<name>A0ABR9M3J8_9ACTN</name>
<keyword evidence="2" id="KW-1185">Reference proteome</keyword>